<organism evidence="2 3">
    <name type="scientific">Candidatus Enterococcus mangumiae</name>
    <dbReference type="NCBI Taxonomy" id="2230878"/>
    <lineage>
        <taxon>Bacteria</taxon>
        <taxon>Bacillati</taxon>
        <taxon>Bacillota</taxon>
        <taxon>Bacilli</taxon>
        <taxon>Lactobacillales</taxon>
        <taxon>Enterococcaceae</taxon>
        <taxon>Enterococcus</taxon>
    </lineage>
</organism>
<dbReference type="PANTHER" id="PTHR40469:SF2">
    <property type="entry name" value="GALACTOSE-BINDING DOMAIN-LIKE SUPERFAMILY PROTEIN"/>
    <property type="match status" value="1"/>
</dbReference>
<dbReference type="Proteomes" id="UP000664360">
    <property type="component" value="Chromosome"/>
</dbReference>
<dbReference type="InterPro" id="IPR029010">
    <property type="entry name" value="ThuA-like"/>
</dbReference>
<dbReference type="RefSeq" id="WP_206853059.1">
    <property type="nucleotide sequence ID" value="NZ_CP147250.1"/>
</dbReference>
<dbReference type="Gene3D" id="3.40.50.880">
    <property type="match status" value="1"/>
</dbReference>
<dbReference type="EMBL" id="CP147250">
    <property type="protein sequence ID" value="WYJ79483.1"/>
    <property type="molecule type" value="Genomic_DNA"/>
</dbReference>
<dbReference type="SUPFAM" id="SSF52317">
    <property type="entry name" value="Class I glutamine amidotransferase-like"/>
    <property type="match status" value="1"/>
</dbReference>
<protein>
    <recommendedName>
        <fullName evidence="1">ThuA-like domain-containing protein</fullName>
    </recommendedName>
</protein>
<evidence type="ECO:0000313" key="2">
    <source>
        <dbReference type="EMBL" id="WYJ79483.1"/>
    </source>
</evidence>
<dbReference type="PANTHER" id="PTHR40469">
    <property type="entry name" value="SECRETED GLYCOSYL HYDROLASE"/>
    <property type="match status" value="1"/>
</dbReference>
<feature type="domain" description="ThuA-like" evidence="1">
    <location>
        <begin position="67"/>
        <end position="203"/>
    </location>
</feature>
<proteinExistence type="predicted"/>
<sequence length="207" mass="23961">MKKIVTLLGDFYHPHDQLVDYFQGIVKKFPQELEMTDLTIDQLRKALQEQPDIFLLSKENRLAPETDQAVWLDETYDQLITEYVANGGSLIAHHSGLSNYPIHSTFHDMLGGRFIHHPKPTEVVYRDQKGLSYKIWDEHYFTEVDQAKTEVRLHSYSQSGESIAAWRHQYGKGSVFCITPAHFSEGLQHEATEKLLLEGIDWCLKLM</sequence>
<evidence type="ECO:0000259" key="1">
    <source>
        <dbReference type="Pfam" id="PF06283"/>
    </source>
</evidence>
<name>A0ABZ2SUR3_9ENTE</name>
<reference evidence="2 3" key="1">
    <citation type="submission" date="2024-03" db="EMBL/GenBank/DDBJ databases">
        <title>The Genome Sequence of Enterococcus sp. DIV1094.</title>
        <authorList>
            <consortium name="The Broad Institute Genomics Platform"/>
            <consortium name="The Broad Institute Microbial Omics Core"/>
            <consortium name="The Broad Institute Genomic Center for Infectious Diseases"/>
            <person name="Earl A."/>
            <person name="Manson A."/>
            <person name="Gilmore M."/>
            <person name="Schwartman J."/>
            <person name="Shea T."/>
            <person name="Abouelleil A."/>
            <person name="Cao P."/>
            <person name="Chapman S."/>
            <person name="Cusick C."/>
            <person name="Young S."/>
            <person name="Neafsey D."/>
            <person name="Nusbaum C."/>
            <person name="Birren B."/>
        </authorList>
    </citation>
    <scope>NUCLEOTIDE SEQUENCE [LARGE SCALE GENOMIC DNA]</scope>
    <source>
        <strain evidence="2 3">DIV1094</strain>
    </source>
</reference>
<evidence type="ECO:0000313" key="3">
    <source>
        <dbReference type="Proteomes" id="UP000664360"/>
    </source>
</evidence>
<keyword evidence="3" id="KW-1185">Reference proteome</keyword>
<gene>
    <name evidence="2" type="ORF">DOK79_001023</name>
</gene>
<accession>A0ABZ2SUR3</accession>
<dbReference type="Pfam" id="PF06283">
    <property type="entry name" value="ThuA"/>
    <property type="match status" value="1"/>
</dbReference>
<dbReference type="InterPro" id="IPR029062">
    <property type="entry name" value="Class_I_gatase-like"/>
</dbReference>